<evidence type="ECO:0000313" key="1">
    <source>
        <dbReference type="EMBL" id="WZE63390.1"/>
    </source>
</evidence>
<organism evidence="1">
    <name type="scientific">Micrococcus phage Olihed</name>
    <dbReference type="NCBI Taxonomy" id="3092209"/>
    <lineage>
        <taxon>Viruses</taxon>
        <taxon>Duplodnaviria</taxon>
        <taxon>Heunggongvirae</taxon>
        <taxon>Uroviricota</taxon>
        <taxon>Caudoviricetes</taxon>
    </lineage>
</organism>
<accession>A0AAU6R6Z4</accession>
<reference evidence="1" key="1">
    <citation type="submission" date="2023-10" db="EMBL/GenBank/DDBJ databases">
        <title>Two new lytic phages for Micrococcus sp. strain 1402.</title>
        <authorList>
            <person name="Petrzik K."/>
        </authorList>
    </citation>
    <scope>NUCLEOTIDE SEQUENCE</scope>
</reference>
<proteinExistence type="predicted"/>
<protein>
    <recommendedName>
        <fullName evidence="2">Minor tail protein</fullName>
    </recommendedName>
</protein>
<name>A0AAU6R6Z4_9CAUD</name>
<dbReference type="EMBL" id="OR756648">
    <property type="protein sequence ID" value="WZE63390.1"/>
    <property type="molecule type" value="Genomic_DNA"/>
</dbReference>
<sequence length="62" mass="6794">MAVRRVIVQNPNSYKETLTVKVKVITEDPGVKVTDLIFQAGTTGTGWVPHVTEMPWTTGVVP</sequence>
<evidence type="ECO:0008006" key="2">
    <source>
        <dbReference type="Google" id="ProtNLM"/>
    </source>
</evidence>